<dbReference type="EMBL" id="FNXT01000132">
    <property type="protein sequence ID" value="SZX61255.1"/>
    <property type="molecule type" value="Genomic_DNA"/>
</dbReference>
<organism evidence="1 2">
    <name type="scientific">Tetradesmus obliquus</name>
    <name type="common">Green alga</name>
    <name type="synonym">Acutodesmus obliquus</name>
    <dbReference type="NCBI Taxonomy" id="3088"/>
    <lineage>
        <taxon>Eukaryota</taxon>
        <taxon>Viridiplantae</taxon>
        <taxon>Chlorophyta</taxon>
        <taxon>core chlorophytes</taxon>
        <taxon>Chlorophyceae</taxon>
        <taxon>CS clade</taxon>
        <taxon>Sphaeropleales</taxon>
        <taxon>Scenedesmaceae</taxon>
        <taxon>Tetradesmus</taxon>
    </lineage>
</organism>
<dbReference type="AlphaFoldDB" id="A0A383V6M6"/>
<gene>
    <name evidence="1" type="ORF">BQ4739_LOCUS1768</name>
</gene>
<protein>
    <submittedName>
        <fullName evidence="1">Uncharacterized protein</fullName>
    </submittedName>
</protein>
<evidence type="ECO:0000313" key="1">
    <source>
        <dbReference type="EMBL" id="SZX61255.1"/>
    </source>
</evidence>
<dbReference type="Proteomes" id="UP000256970">
    <property type="component" value="Unassembled WGS sequence"/>
</dbReference>
<evidence type="ECO:0000313" key="2">
    <source>
        <dbReference type="Proteomes" id="UP000256970"/>
    </source>
</evidence>
<sequence length="157" mass="16616">MRVERLGFKHVFVAGKQLSPSDVLNCFVKGRESLTGVDATIPELQEQAISALIAQKLCKDPEAPTAVRRDLFGPLWEVTTNITQLEWFAAVEEVLNHRRTAAAAAAAGVSAEGPAEGAQGSAAAAAAARVSGDTGEAADHSNKRKMADASMENIRFL</sequence>
<accession>A0A383V6M6</accession>
<name>A0A383V6M6_TETOB</name>
<keyword evidence="2" id="KW-1185">Reference proteome</keyword>
<proteinExistence type="predicted"/>
<reference evidence="1 2" key="1">
    <citation type="submission" date="2016-10" db="EMBL/GenBank/DDBJ databases">
        <authorList>
            <person name="Cai Z."/>
        </authorList>
    </citation>
    <scope>NUCLEOTIDE SEQUENCE [LARGE SCALE GENOMIC DNA]</scope>
</reference>